<evidence type="ECO:0000256" key="13">
    <source>
        <dbReference type="SAM" id="Phobius"/>
    </source>
</evidence>
<dbReference type="GO" id="GO:0007606">
    <property type="term" value="P:sensory perception of chemical stimulus"/>
    <property type="evidence" value="ECO:0007669"/>
    <property type="project" value="UniProtKB-ARBA"/>
</dbReference>
<evidence type="ECO:0000256" key="4">
    <source>
        <dbReference type="ARBA" id="ARBA00022475"/>
    </source>
</evidence>
<dbReference type="InterPro" id="IPR004072">
    <property type="entry name" value="Vmron_rcpt_1"/>
</dbReference>
<dbReference type="PANTHER" id="PTHR24062">
    <property type="entry name" value="VOMERONASAL TYPE-1 RECEPTOR"/>
    <property type="match status" value="1"/>
</dbReference>
<organism evidence="15 16">
    <name type="scientific">Bos indicus x Bos taurus</name>
    <name type="common">Hybrid cattle</name>
    <dbReference type="NCBI Taxonomy" id="30522"/>
    <lineage>
        <taxon>Eukaryota</taxon>
        <taxon>Metazoa</taxon>
        <taxon>Chordata</taxon>
        <taxon>Craniata</taxon>
        <taxon>Vertebrata</taxon>
        <taxon>Euteleostomi</taxon>
        <taxon>Mammalia</taxon>
        <taxon>Eutheria</taxon>
        <taxon>Laurasiatheria</taxon>
        <taxon>Artiodactyla</taxon>
        <taxon>Ruminantia</taxon>
        <taxon>Pecora</taxon>
        <taxon>Bovidae</taxon>
        <taxon>Bovinae</taxon>
        <taxon>Bos</taxon>
    </lineage>
</organism>
<keyword evidence="5" id="KW-0589">Pheromone response</keyword>
<keyword evidence="6 13" id="KW-0812">Transmembrane</keyword>
<reference evidence="15" key="2">
    <citation type="submission" date="2025-08" db="UniProtKB">
        <authorList>
            <consortium name="Ensembl"/>
        </authorList>
    </citation>
    <scope>IDENTIFICATION</scope>
</reference>
<feature type="transmembrane region" description="Helical" evidence="13">
    <location>
        <begin position="335"/>
        <end position="359"/>
    </location>
</feature>
<dbReference type="SUPFAM" id="SSF81321">
    <property type="entry name" value="Family A G protein-coupled receptor-like"/>
    <property type="match status" value="1"/>
</dbReference>
<dbReference type="GO" id="GO:0016503">
    <property type="term" value="F:pheromone receptor activity"/>
    <property type="evidence" value="ECO:0007669"/>
    <property type="project" value="InterPro"/>
</dbReference>
<dbReference type="PROSITE" id="PS50262">
    <property type="entry name" value="G_PROTEIN_RECEP_F1_2"/>
    <property type="match status" value="1"/>
</dbReference>
<dbReference type="AlphaFoldDB" id="A0A4W2E4A1"/>
<dbReference type="FunFam" id="1.20.1070.10:FF:000033">
    <property type="entry name" value="Vomeronasal type-1 receptor"/>
    <property type="match status" value="1"/>
</dbReference>
<feature type="domain" description="G-protein coupled receptors family 1 profile" evidence="14">
    <location>
        <begin position="118"/>
        <end position="385"/>
    </location>
</feature>
<evidence type="ECO:0000256" key="2">
    <source>
        <dbReference type="ARBA" id="ARBA00004651"/>
    </source>
</evidence>
<dbReference type="STRING" id="30522.A0A4W2E4A1"/>
<evidence type="ECO:0000256" key="6">
    <source>
        <dbReference type="ARBA" id="ARBA00022692"/>
    </source>
</evidence>
<evidence type="ECO:0000256" key="3">
    <source>
        <dbReference type="ARBA" id="ARBA00010663"/>
    </source>
</evidence>
<protein>
    <recommendedName>
        <fullName evidence="14">G-protein coupled receptors family 1 profile domain-containing protein</fullName>
    </recommendedName>
</protein>
<sequence>MPFSCVQKSRDIPVLLYMKSSSRDTQGPCRHHFVLPADFFIKYTDPLIIVSCHVKPWQFHKAHKESWLSMSQIYINHPALRHHCCHHLKGSILNNTTASSQLAIGIIFLLQTVLGIWGNISLLYRYLFLYHTQSRMRVTALICKHLAIANILVILSKGVPQTITTLRLKHFASDFACKLIWYVERVGRSMSIGTTCLLSVFQTITISPINSYWKNLKVKALKYIAFSISFCWIQCMLVHLIFPLYALYVSDKRCSTNMRNTRGSAYCSDTDLENISGSIYVALIVFPEISFSVLIFWASGSMILTLYRHSQRVQYIHKAIVSPRSSAESRATQSILLLASTFMCFHTLSCIFNITLALYHNPDWWLVYTNSLISVCFPFISPFLLMSHDSIVSSLCFLYMKNSVLHNLIRKM</sequence>
<keyword evidence="16" id="KW-1185">Reference proteome</keyword>
<feature type="transmembrane region" description="Helical" evidence="13">
    <location>
        <begin position="102"/>
        <end position="127"/>
    </location>
</feature>
<evidence type="ECO:0000256" key="1">
    <source>
        <dbReference type="ARBA" id="ARBA00003878"/>
    </source>
</evidence>
<feature type="transmembrane region" description="Helical" evidence="13">
    <location>
        <begin position="223"/>
        <end position="248"/>
    </location>
</feature>
<name>A0A4W2E4A1_BOBOX</name>
<evidence type="ECO:0000256" key="5">
    <source>
        <dbReference type="ARBA" id="ARBA00022507"/>
    </source>
</evidence>
<evidence type="ECO:0000256" key="9">
    <source>
        <dbReference type="ARBA" id="ARBA00023136"/>
    </source>
</evidence>
<evidence type="ECO:0000256" key="7">
    <source>
        <dbReference type="ARBA" id="ARBA00022989"/>
    </source>
</evidence>
<dbReference type="Proteomes" id="UP000314981">
    <property type="component" value="Chromosome 18"/>
</dbReference>
<evidence type="ECO:0000313" key="15">
    <source>
        <dbReference type="Ensembl" id="ENSBIXP00000034107.1"/>
    </source>
</evidence>
<keyword evidence="8" id="KW-0297">G-protein coupled receptor</keyword>
<dbReference type="InterPro" id="IPR017452">
    <property type="entry name" value="GPCR_Rhodpsn_7TM"/>
</dbReference>
<comment type="similarity">
    <text evidence="3">Belongs to the G-protein coupled receptor 1 family.</text>
</comment>
<evidence type="ECO:0000256" key="10">
    <source>
        <dbReference type="ARBA" id="ARBA00023170"/>
    </source>
</evidence>
<dbReference type="Pfam" id="PF03402">
    <property type="entry name" value="V1R"/>
    <property type="match status" value="1"/>
</dbReference>
<comment type="subcellular location">
    <subcellularLocation>
        <location evidence="2">Cell membrane</location>
        <topology evidence="2">Multi-pass membrane protein</topology>
    </subcellularLocation>
</comment>
<feature type="transmembrane region" description="Helical" evidence="13">
    <location>
        <begin position="365"/>
        <end position="385"/>
    </location>
</feature>
<dbReference type="Gene3D" id="1.20.1070.10">
    <property type="entry name" value="Rhodopsin 7-helix transmembrane proteins"/>
    <property type="match status" value="1"/>
</dbReference>
<keyword evidence="4" id="KW-1003">Cell membrane</keyword>
<keyword evidence="10" id="KW-0675">Receptor</keyword>
<evidence type="ECO:0000313" key="16">
    <source>
        <dbReference type="Proteomes" id="UP000314981"/>
    </source>
</evidence>
<dbReference type="Ensembl" id="ENSBIXT00000021425.1">
    <property type="protein sequence ID" value="ENSBIXP00000034107.1"/>
    <property type="gene ID" value="ENSBIXG00000017032.1"/>
</dbReference>
<evidence type="ECO:0000256" key="11">
    <source>
        <dbReference type="ARBA" id="ARBA00023180"/>
    </source>
</evidence>
<keyword evidence="11" id="KW-0325">Glycoprotein</keyword>
<evidence type="ECO:0000256" key="8">
    <source>
        <dbReference type="ARBA" id="ARBA00023040"/>
    </source>
</evidence>
<accession>A0A4W2E4A1</accession>
<dbReference type="GO" id="GO:0019236">
    <property type="term" value="P:response to pheromone"/>
    <property type="evidence" value="ECO:0007669"/>
    <property type="project" value="UniProtKB-KW"/>
</dbReference>
<reference evidence="15" key="3">
    <citation type="submission" date="2025-09" db="UniProtKB">
        <authorList>
            <consortium name="Ensembl"/>
        </authorList>
    </citation>
    <scope>IDENTIFICATION</scope>
</reference>
<keyword evidence="12" id="KW-0807">Transducer</keyword>
<reference evidence="15 16" key="1">
    <citation type="submission" date="2018-11" db="EMBL/GenBank/DDBJ databases">
        <title>Haplotype-resolved cattle genomes.</title>
        <authorList>
            <person name="Low W.Y."/>
            <person name="Tearle R."/>
            <person name="Bickhart D.M."/>
            <person name="Rosen B.D."/>
            <person name="Koren S."/>
            <person name="Rhie A."/>
            <person name="Hiendleder S."/>
            <person name="Phillippy A.M."/>
            <person name="Smith T.P.L."/>
            <person name="Williams J.L."/>
        </authorList>
    </citation>
    <scope>NUCLEOTIDE SEQUENCE [LARGE SCALE GENOMIC DNA]</scope>
</reference>
<evidence type="ECO:0000256" key="12">
    <source>
        <dbReference type="ARBA" id="ARBA00023224"/>
    </source>
</evidence>
<proteinExistence type="inferred from homology"/>
<dbReference type="OMA" id="CFSWIRN"/>
<feature type="transmembrane region" description="Helical" evidence="13">
    <location>
        <begin position="279"/>
        <end position="307"/>
    </location>
</feature>
<comment type="function">
    <text evidence="1">Putative pheromone receptor.</text>
</comment>
<keyword evidence="7 13" id="KW-1133">Transmembrane helix</keyword>
<keyword evidence="9 13" id="KW-0472">Membrane</keyword>
<evidence type="ECO:0000259" key="14">
    <source>
        <dbReference type="PROSITE" id="PS50262"/>
    </source>
</evidence>
<dbReference type="GO" id="GO:0005886">
    <property type="term" value="C:plasma membrane"/>
    <property type="evidence" value="ECO:0007669"/>
    <property type="project" value="UniProtKB-SubCell"/>
</dbReference>